<comment type="subunit">
    <text evidence="8">Component of the 7-subunit TFIIH core complex.</text>
</comment>
<evidence type="ECO:0000256" key="2">
    <source>
        <dbReference type="ARBA" id="ARBA00007470"/>
    </source>
</evidence>
<keyword evidence="7 8" id="KW-0539">Nucleus</keyword>
<organism evidence="9">
    <name type="scientific">Phaffia rhodozyma</name>
    <name type="common">Yeast</name>
    <name type="synonym">Xanthophyllomyces dendrorhous</name>
    <dbReference type="NCBI Taxonomy" id="264483"/>
    <lineage>
        <taxon>Eukaryota</taxon>
        <taxon>Fungi</taxon>
        <taxon>Dikarya</taxon>
        <taxon>Basidiomycota</taxon>
        <taxon>Agaricomycotina</taxon>
        <taxon>Tremellomycetes</taxon>
        <taxon>Cystofilobasidiales</taxon>
        <taxon>Mrakiaceae</taxon>
        <taxon>Phaffia</taxon>
    </lineage>
</organism>
<accession>A0A0F7SY16</accession>
<proteinExistence type="inferred from homology"/>
<sequence length="73" mass="8191">MAIVTKATLITCDEAIKQILLFQNEKLPAQDQFIIADLDATHLVVKTGEIESIEEGLNIELEKNHFDPKTIVE</sequence>
<dbReference type="PANTHER" id="PTHR28580">
    <property type="entry name" value="GENERAL TRANSCRIPTION FACTOR IIH SUBUNIT 5"/>
    <property type="match status" value="1"/>
</dbReference>
<evidence type="ECO:0000313" key="9">
    <source>
        <dbReference type="EMBL" id="CED85138.1"/>
    </source>
</evidence>
<dbReference type="SMART" id="SM01395">
    <property type="entry name" value="Tbf5"/>
    <property type="match status" value="1"/>
</dbReference>
<name>A0A0F7SY16_PHARH</name>
<dbReference type="SUPFAM" id="SSF142897">
    <property type="entry name" value="TFB5-like"/>
    <property type="match status" value="1"/>
</dbReference>
<comment type="subcellular location">
    <subcellularLocation>
        <location evidence="1 8">Nucleus</location>
    </subcellularLocation>
</comment>
<keyword evidence="6 8" id="KW-0234">DNA repair</keyword>
<evidence type="ECO:0000256" key="7">
    <source>
        <dbReference type="ARBA" id="ARBA00023242"/>
    </source>
</evidence>
<dbReference type="Gene3D" id="3.30.70.1220">
    <property type="entry name" value="TFB5-like"/>
    <property type="match status" value="1"/>
</dbReference>
<comment type="function">
    <text evidence="8">In NER, TFIIH acts by opening DNA around the lesion to allow the excision of the damaged oligonucleotide and its replacement by a new DNA fragment. In transcription, TFIIH has an essential role in transcription initiation. When the pre-initiation complex (PIC) has been established, TFIIH is required for promoter opening and promoter escape.</text>
</comment>
<dbReference type="AlphaFoldDB" id="A0A0F7SY16"/>
<keyword evidence="3 8" id="KW-0227">DNA damage</keyword>
<evidence type="ECO:0000256" key="6">
    <source>
        <dbReference type="ARBA" id="ARBA00023204"/>
    </source>
</evidence>
<comment type="similarity">
    <text evidence="2 8">Belongs to the TFB5 family.</text>
</comment>
<evidence type="ECO:0000256" key="3">
    <source>
        <dbReference type="ARBA" id="ARBA00022763"/>
    </source>
</evidence>
<reference evidence="9" key="1">
    <citation type="submission" date="2014-08" db="EMBL/GenBank/DDBJ databases">
        <authorList>
            <person name="Sharma Rahul"/>
            <person name="Thines Marco"/>
        </authorList>
    </citation>
    <scope>NUCLEOTIDE SEQUENCE</scope>
</reference>
<dbReference type="Pfam" id="PF06331">
    <property type="entry name" value="Tfb5"/>
    <property type="match status" value="1"/>
</dbReference>
<dbReference type="GO" id="GO:0006367">
    <property type="term" value="P:transcription initiation at RNA polymerase II promoter"/>
    <property type="evidence" value="ECO:0007669"/>
    <property type="project" value="UniProtKB-UniRule"/>
</dbReference>
<evidence type="ECO:0000256" key="5">
    <source>
        <dbReference type="ARBA" id="ARBA00023163"/>
    </source>
</evidence>
<evidence type="ECO:0000256" key="8">
    <source>
        <dbReference type="RuleBase" id="RU368032"/>
    </source>
</evidence>
<dbReference type="GO" id="GO:0006294">
    <property type="term" value="P:nucleotide-excision repair, preincision complex assembly"/>
    <property type="evidence" value="ECO:0007669"/>
    <property type="project" value="TreeGrafter"/>
</dbReference>
<dbReference type="InterPro" id="IPR035935">
    <property type="entry name" value="TFB5-like_sf"/>
</dbReference>
<dbReference type="GO" id="GO:0000439">
    <property type="term" value="C:transcription factor TFIIH core complex"/>
    <property type="evidence" value="ECO:0007669"/>
    <property type="project" value="UniProtKB-UniRule"/>
</dbReference>
<dbReference type="InterPro" id="IPR009400">
    <property type="entry name" value="TFIIH_TTDA/Tfb5"/>
</dbReference>
<protein>
    <recommendedName>
        <fullName evidence="8">General transcription and DNA repair factor IIH subunit TFB5</fullName>
    </recommendedName>
</protein>
<dbReference type="EMBL" id="LN483332">
    <property type="protein sequence ID" value="CED85138.1"/>
    <property type="molecule type" value="Genomic_DNA"/>
</dbReference>
<keyword evidence="4 8" id="KW-0805">Transcription regulation</keyword>
<keyword evidence="5 8" id="KW-0804">Transcription</keyword>
<dbReference type="PANTHER" id="PTHR28580:SF1">
    <property type="entry name" value="GENERAL TRANSCRIPTION FACTOR IIH SUBUNIT 5"/>
    <property type="match status" value="1"/>
</dbReference>
<dbReference type="GO" id="GO:0005675">
    <property type="term" value="C:transcription factor TFIIH holo complex"/>
    <property type="evidence" value="ECO:0007669"/>
    <property type="project" value="TreeGrafter"/>
</dbReference>
<evidence type="ECO:0000256" key="4">
    <source>
        <dbReference type="ARBA" id="ARBA00023015"/>
    </source>
</evidence>
<evidence type="ECO:0000256" key="1">
    <source>
        <dbReference type="ARBA" id="ARBA00004123"/>
    </source>
</evidence>